<dbReference type="Pfam" id="PF21186">
    <property type="entry name" value="DUF6852"/>
    <property type="match status" value="1"/>
</dbReference>
<dbReference type="EMBL" id="JAVDQD010000004">
    <property type="protein sequence ID" value="MDR6240177.1"/>
    <property type="molecule type" value="Genomic_DNA"/>
</dbReference>
<dbReference type="Gene3D" id="1.10.10.1650">
    <property type="match status" value="1"/>
</dbReference>
<dbReference type="InterPro" id="IPR049282">
    <property type="entry name" value="BVU_3817_N_sf"/>
</dbReference>
<dbReference type="Pfam" id="PF18347">
    <property type="entry name" value="DUF5606"/>
    <property type="match status" value="1"/>
</dbReference>
<dbReference type="Gene3D" id="2.30.30.730">
    <property type="match status" value="1"/>
</dbReference>
<dbReference type="InterPro" id="IPR049280">
    <property type="entry name" value="DUF6852"/>
</dbReference>
<feature type="domain" description="DUF6852" evidence="2">
    <location>
        <begin position="52"/>
        <end position="122"/>
    </location>
</feature>
<evidence type="ECO:0000313" key="3">
    <source>
        <dbReference type="EMBL" id="MDR6240177.1"/>
    </source>
</evidence>
<reference evidence="3" key="1">
    <citation type="submission" date="2023-07" db="EMBL/GenBank/DDBJ databases">
        <title>Genomic Encyclopedia of Type Strains, Phase IV (KMG-IV): sequencing the most valuable type-strain genomes for metagenomic binning, comparative biology and taxonomic classification.</title>
        <authorList>
            <person name="Goeker M."/>
        </authorList>
    </citation>
    <scope>NUCLEOTIDE SEQUENCE</scope>
    <source>
        <strain evidence="3">DSM 26174</strain>
    </source>
</reference>
<evidence type="ECO:0000313" key="4">
    <source>
        <dbReference type="Proteomes" id="UP001185092"/>
    </source>
</evidence>
<sequence>MNLAEVASISGKGGLFRIVSPTRSGVIVESLDGKKSRFVANSNSRVSILKEISIYTHDEDGSIPLEDVFAKIFDEFGADPGVGSTSSNEELRSFMLHILPDHDQERVYFSDIKKLVSWYKILLNIDAEAFVKKAEDNEASEESEEESN</sequence>
<dbReference type="RefSeq" id="WP_309940052.1">
    <property type="nucleotide sequence ID" value="NZ_AP025305.1"/>
</dbReference>
<dbReference type="InterPro" id="IPR049281">
    <property type="entry name" value="BVU_3817-like_C_sf"/>
</dbReference>
<dbReference type="InterPro" id="IPR041218">
    <property type="entry name" value="DUF5606"/>
</dbReference>
<evidence type="ECO:0000259" key="1">
    <source>
        <dbReference type="Pfam" id="PF18347"/>
    </source>
</evidence>
<name>A0AAE4BTZ3_9BACT</name>
<organism evidence="3 4">
    <name type="scientific">Aureibacter tunicatorum</name>
    <dbReference type="NCBI Taxonomy" id="866807"/>
    <lineage>
        <taxon>Bacteria</taxon>
        <taxon>Pseudomonadati</taxon>
        <taxon>Bacteroidota</taxon>
        <taxon>Cytophagia</taxon>
        <taxon>Cytophagales</taxon>
        <taxon>Persicobacteraceae</taxon>
        <taxon>Aureibacter</taxon>
    </lineage>
</organism>
<feature type="domain" description="DUF5606" evidence="1">
    <location>
        <begin position="3"/>
        <end position="49"/>
    </location>
</feature>
<proteinExistence type="predicted"/>
<protein>
    <recommendedName>
        <fullName evidence="5">DUF5606 domain-containing protein</fullName>
    </recommendedName>
</protein>
<dbReference type="AlphaFoldDB" id="A0AAE4BTZ3"/>
<evidence type="ECO:0000259" key="2">
    <source>
        <dbReference type="Pfam" id="PF21186"/>
    </source>
</evidence>
<keyword evidence="4" id="KW-1185">Reference proteome</keyword>
<evidence type="ECO:0008006" key="5">
    <source>
        <dbReference type="Google" id="ProtNLM"/>
    </source>
</evidence>
<gene>
    <name evidence="3" type="ORF">HNQ88_003243</name>
</gene>
<comment type="caution">
    <text evidence="3">The sequence shown here is derived from an EMBL/GenBank/DDBJ whole genome shotgun (WGS) entry which is preliminary data.</text>
</comment>
<accession>A0AAE4BTZ3</accession>
<dbReference type="Proteomes" id="UP001185092">
    <property type="component" value="Unassembled WGS sequence"/>
</dbReference>